<dbReference type="OrthoDB" id="2677881at2"/>
<gene>
    <name evidence="2" type="ORF">E6C55_27620</name>
</gene>
<accession>A0A4S4BIP7</accession>
<protein>
    <submittedName>
        <fullName evidence="2">Copper amine oxidase</fullName>
    </submittedName>
</protein>
<reference evidence="2 3" key="1">
    <citation type="submission" date="2019-04" db="EMBL/GenBank/DDBJ databases">
        <title>Cohnella sp. nov. isolated from preserved vegetables.</title>
        <authorList>
            <person name="Lin S.-Y."/>
            <person name="Hung M.-H."/>
            <person name="Young C.-C."/>
        </authorList>
    </citation>
    <scope>NUCLEOTIDE SEQUENCE [LARGE SCALE GENOMIC DNA]</scope>
    <source>
        <strain evidence="2 3">CC-MHH1044</strain>
    </source>
</reference>
<organism evidence="2 3">
    <name type="scientific">Cohnella fermenti</name>
    <dbReference type="NCBI Taxonomy" id="2565925"/>
    <lineage>
        <taxon>Bacteria</taxon>
        <taxon>Bacillati</taxon>
        <taxon>Bacillota</taxon>
        <taxon>Bacilli</taxon>
        <taxon>Bacillales</taxon>
        <taxon>Paenibacillaceae</taxon>
        <taxon>Cohnella</taxon>
    </lineage>
</organism>
<name>A0A4S4BIP7_9BACL</name>
<feature type="signal peptide" evidence="1">
    <location>
        <begin position="1"/>
        <end position="23"/>
    </location>
</feature>
<dbReference type="AlphaFoldDB" id="A0A4S4BIP7"/>
<keyword evidence="1" id="KW-0732">Signal</keyword>
<keyword evidence="3" id="KW-1185">Reference proteome</keyword>
<proteinExistence type="predicted"/>
<evidence type="ECO:0000256" key="1">
    <source>
        <dbReference type="SAM" id="SignalP"/>
    </source>
</evidence>
<comment type="caution">
    <text evidence="2">The sequence shown here is derived from an EMBL/GenBank/DDBJ whole genome shotgun (WGS) entry which is preliminary data.</text>
</comment>
<dbReference type="Proteomes" id="UP000310636">
    <property type="component" value="Unassembled WGS sequence"/>
</dbReference>
<dbReference type="EMBL" id="SSOB01000048">
    <property type="protein sequence ID" value="THF73878.1"/>
    <property type="molecule type" value="Genomic_DNA"/>
</dbReference>
<sequence>MKFRRILILTAVMTLAFGSGVFADTISQKVKLILNKQEVSDADTAMIGKEAYVSVKSLGDLVQGMVFWDDDTKKATIFKPNVHMFLMAGSTSFGTVAKQKTTDFQVYAQIDNLQTSISSFKVTITDPYGDSTWIDGRSSSDSNFPSDKDSFWFTTKEFSYEFKYTGKYTVRFWMKPTDSTSMQIVSEKIVISR</sequence>
<evidence type="ECO:0000313" key="2">
    <source>
        <dbReference type="EMBL" id="THF73878.1"/>
    </source>
</evidence>
<feature type="chain" id="PRO_5020370336" evidence="1">
    <location>
        <begin position="24"/>
        <end position="193"/>
    </location>
</feature>
<dbReference type="RefSeq" id="WP_136373055.1">
    <property type="nucleotide sequence ID" value="NZ_SSOB01000048.1"/>
</dbReference>
<evidence type="ECO:0000313" key="3">
    <source>
        <dbReference type="Proteomes" id="UP000310636"/>
    </source>
</evidence>